<evidence type="ECO:0000256" key="2">
    <source>
        <dbReference type="ARBA" id="ARBA00023125"/>
    </source>
</evidence>
<dbReference type="InterPro" id="IPR036388">
    <property type="entry name" value="WH-like_DNA-bd_sf"/>
</dbReference>
<dbReference type="PROSITE" id="PS50110">
    <property type="entry name" value="RESPONSE_REGULATORY"/>
    <property type="match status" value="1"/>
</dbReference>
<dbReference type="PANTHER" id="PTHR45566">
    <property type="entry name" value="HTH-TYPE TRANSCRIPTIONAL REGULATOR YHJB-RELATED"/>
    <property type="match status" value="1"/>
</dbReference>
<evidence type="ECO:0000313" key="7">
    <source>
        <dbReference type="Proteomes" id="UP000294547"/>
    </source>
</evidence>
<feature type="domain" description="Response regulatory" evidence="5">
    <location>
        <begin position="18"/>
        <end position="136"/>
    </location>
</feature>
<dbReference type="InterPro" id="IPR011006">
    <property type="entry name" value="CheY-like_superfamily"/>
</dbReference>
<dbReference type="Pfam" id="PF00196">
    <property type="entry name" value="GerE"/>
    <property type="match status" value="1"/>
</dbReference>
<dbReference type="InterPro" id="IPR051015">
    <property type="entry name" value="EvgA-like"/>
</dbReference>
<dbReference type="AlphaFoldDB" id="A0A4V3CWK4"/>
<comment type="caution">
    <text evidence="6">The sequence shown here is derived from an EMBL/GenBank/DDBJ whole genome shotgun (WGS) entry which is preliminary data.</text>
</comment>
<dbReference type="OrthoDB" id="9814495at2"/>
<dbReference type="EMBL" id="SNXY01000006">
    <property type="protein sequence ID" value="TDP86698.1"/>
    <property type="molecule type" value="Genomic_DNA"/>
</dbReference>
<evidence type="ECO:0000256" key="3">
    <source>
        <dbReference type="PROSITE-ProRule" id="PRU00169"/>
    </source>
</evidence>
<feature type="domain" description="HTH luxR-type" evidence="4">
    <location>
        <begin position="158"/>
        <end position="226"/>
    </location>
</feature>
<dbReference type="Gene3D" id="3.40.50.2300">
    <property type="match status" value="1"/>
</dbReference>
<reference evidence="6 7" key="1">
    <citation type="submission" date="2019-03" db="EMBL/GenBank/DDBJ databases">
        <title>Genomic Encyclopedia of Type Strains, Phase IV (KMG-IV): sequencing the most valuable type-strain genomes for metagenomic binning, comparative biology and taxonomic classification.</title>
        <authorList>
            <person name="Goeker M."/>
        </authorList>
    </citation>
    <scope>NUCLEOTIDE SEQUENCE [LARGE SCALE GENOMIC DNA]</scope>
    <source>
        <strain evidence="6 7">DSM 102969</strain>
    </source>
</reference>
<dbReference type="InterPro" id="IPR058245">
    <property type="entry name" value="NreC/VraR/RcsB-like_REC"/>
</dbReference>
<gene>
    <name evidence="6" type="ORF">EDD54_0578</name>
</gene>
<evidence type="ECO:0000259" key="4">
    <source>
        <dbReference type="PROSITE" id="PS50043"/>
    </source>
</evidence>
<sequence length="228" mass="24215">MSRTTDDQDIAAPGGNWTVVVADDHPIIQSSVARLLKKRLGLPKQPLLATNYDELCDAVTDGGADLLVVTDLVMPGMRGLESLKRVRSLAPEAMVVVYSSNASQQLAQSCLEIGCKGFVGKRAGEDVFIAAIVAILEGGTATELGENPSAVPQEVIDRIALVAQLSPQQMKVFLLLGDGLLNKQIAYKLGISEATVKAHVGKILETLNINSRSQAAIASAWMVEHGLM</sequence>
<dbReference type="Gene3D" id="1.10.10.10">
    <property type="entry name" value="Winged helix-like DNA-binding domain superfamily/Winged helix DNA-binding domain"/>
    <property type="match status" value="1"/>
</dbReference>
<keyword evidence="1 3" id="KW-0597">Phosphoprotein</keyword>
<dbReference type="Pfam" id="PF00072">
    <property type="entry name" value="Response_reg"/>
    <property type="match status" value="1"/>
</dbReference>
<dbReference type="GO" id="GO:0000160">
    <property type="term" value="P:phosphorelay signal transduction system"/>
    <property type="evidence" value="ECO:0007669"/>
    <property type="project" value="InterPro"/>
</dbReference>
<dbReference type="InterPro" id="IPR016032">
    <property type="entry name" value="Sig_transdc_resp-reg_C-effctor"/>
</dbReference>
<accession>A0A4V3CWK4</accession>
<evidence type="ECO:0000313" key="6">
    <source>
        <dbReference type="EMBL" id="TDP86698.1"/>
    </source>
</evidence>
<keyword evidence="2" id="KW-0238">DNA-binding</keyword>
<dbReference type="SUPFAM" id="SSF52172">
    <property type="entry name" value="CheY-like"/>
    <property type="match status" value="1"/>
</dbReference>
<dbReference type="InterPro" id="IPR001789">
    <property type="entry name" value="Sig_transdc_resp-reg_receiver"/>
</dbReference>
<dbReference type="SMART" id="SM00448">
    <property type="entry name" value="REC"/>
    <property type="match status" value="1"/>
</dbReference>
<dbReference type="SUPFAM" id="SSF46894">
    <property type="entry name" value="C-terminal effector domain of the bipartite response regulators"/>
    <property type="match status" value="1"/>
</dbReference>
<dbReference type="PANTHER" id="PTHR45566:SF1">
    <property type="entry name" value="HTH-TYPE TRANSCRIPTIONAL REGULATOR YHJB-RELATED"/>
    <property type="match status" value="1"/>
</dbReference>
<feature type="modified residue" description="4-aspartylphosphate" evidence="3">
    <location>
        <position position="71"/>
    </location>
</feature>
<keyword evidence="7" id="KW-1185">Reference proteome</keyword>
<evidence type="ECO:0000259" key="5">
    <source>
        <dbReference type="PROSITE" id="PS50110"/>
    </source>
</evidence>
<protein>
    <submittedName>
        <fullName evidence="6">LuxR family two component transcriptional regulator</fullName>
    </submittedName>
</protein>
<dbReference type="PROSITE" id="PS50043">
    <property type="entry name" value="HTH_LUXR_2"/>
    <property type="match status" value="1"/>
</dbReference>
<dbReference type="GO" id="GO:0003677">
    <property type="term" value="F:DNA binding"/>
    <property type="evidence" value="ECO:0007669"/>
    <property type="project" value="UniProtKB-KW"/>
</dbReference>
<dbReference type="PRINTS" id="PR00038">
    <property type="entry name" value="HTHLUXR"/>
</dbReference>
<evidence type="ECO:0000256" key="1">
    <source>
        <dbReference type="ARBA" id="ARBA00022553"/>
    </source>
</evidence>
<dbReference type="CDD" id="cd17535">
    <property type="entry name" value="REC_NarL-like"/>
    <property type="match status" value="1"/>
</dbReference>
<dbReference type="CDD" id="cd06170">
    <property type="entry name" value="LuxR_C_like"/>
    <property type="match status" value="1"/>
</dbReference>
<dbReference type="SMART" id="SM00421">
    <property type="entry name" value="HTH_LUXR"/>
    <property type="match status" value="1"/>
</dbReference>
<organism evidence="6 7">
    <name type="scientific">Oharaeibacter diazotrophicus</name>
    <dbReference type="NCBI Taxonomy" id="1920512"/>
    <lineage>
        <taxon>Bacteria</taxon>
        <taxon>Pseudomonadati</taxon>
        <taxon>Pseudomonadota</taxon>
        <taxon>Alphaproteobacteria</taxon>
        <taxon>Hyphomicrobiales</taxon>
        <taxon>Pleomorphomonadaceae</taxon>
        <taxon>Oharaeibacter</taxon>
    </lineage>
</organism>
<name>A0A4V3CWK4_9HYPH</name>
<proteinExistence type="predicted"/>
<dbReference type="InterPro" id="IPR000792">
    <property type="entry name" value="Tscrpt_reg_LuxR_C"/>
</dbReference>
<dbReference type="Proteomes" id="UP000294547">
    <property type="component" value="Unassembled WGS sequence"/>
</dbReference>
<dbReference type="RefSeq" id="WP_126536754.1">
    <property type="nucleotide sequence ID" value="NZ_BSPM01000008.1"/>
</dbReference>
<dbReference type="GO" id="GO:0006355">
    <property type="term" value="P:regulation of DNA-templated transcription"/>
    <property type="evidence" value="ECO:0007669"/>
    <property type="project" value="InterPro"/>
</dbReference>